<keyword evidence="2" id="KW-1185">Reference proteome</keyword>
<dbReference type="PATRIC" id="fig|1225564.3.peg.1094"/>
<evidence type="ECO:0000313" key="1">
    <source>
        <dbReference type="EMBL" id="KLK94431.1"/>
    </source>
</evidence>
<dbReference type="Proteomes" id="UP000035489">
    <property type="component" value="Unassembled WGS sequence"/>
</dbReference>
<proteinExistence type="predicted"/>
<sequence length="65" mass="7374">MAGTDAIAVDGTELSHVPMTMGRFRKFLWNLQVRRVLELLTWRARRPGTAAGFLAWADAEETRVE</sequence>
<gene>
    <name evidence="1" type="ORF">AA309_04180</name>
</gene>
<name>A0A0H1RHX5_9HYPH</name>
<accession>A0A0H1RHX5</accession>
<evidence type="ECO:0000313" key="2">
    <source>
        <dbReference type="Proteomes" id="UP000035489"/>
    </source>
</evidence>
<comment type="caution">
    <text evidence="1">The sequence shown here is derived from an EMBL/GenBank/DDBJ whole genome shotgun (WGS) entry which is preliminary data.</text>
</comment>
<dbReference type="AlphaFoldDB" id="A0A0H1RHX5"/>
<protein>
    <submittedName>
        <fullName evidence="1">Uncharacterized protein</fullName>
    </submittedName>
</protein>
<dbReference type="STRING" id="1225564.AA309_04180"/>
<organism evidence="1 2">
    <name type="scientific">Microvirga vignae</name>
    <dbReference type="NCBI Taxonomy" id="1225564"/>
    <lineage>
        <taxon>Bacteria</taxon>
        <taxon>Pseudomonadati</taxon>
        <taxon>Pseudomonadota</taxon>
        <taxon>Alphaproteobacteria</taxon>
        <taxon>Hyphomicrobiales</taxon>
        <taxon>Methylobacteriaceae</taxon>
        <taxon>Microvirga</taxon>
    </lineage>
</organism>
<reference evidence="1 2" key="1">
    <citation type="submission" date="2015-05" db="EMBL/GenBank/DDBJ databases">
        <title>Draft genome sequence of Microvirga vignae strain BR3299, a novel nitrogen fixing bacteria isolated from Brazil semi-aired region.</title>
        <authorList>
            <person name="Zilli J.E."/>
            <person name="Passos S.R."/>
            <person name="Leite J."/>
            <person name="Baldani J.I."/>
            <person name="Xavier G.R."/>
            <person name="Rumjaneck N.G."/>
            <person name="Simoes-Araujo J.L."/>
        </authorList>
    </citation>
    <scope>NUCLEOTIDE SEQUENCE [LARGE SCALE GENOMIC DNA]</scope>
    <source>
        <strain evidence="1 2">BR3299</strain>
    </source>
</reference>
<dbReference type="EMBL" id="LCYG01000014">
    <property type="protein sequence ID" value="KLK94431.1"/>
    <property type="molecule type" value="Genomic_DNA"/>
</dbReference>